<evidence type="ECO:0000256" key="1">
    <source>
        <dbReference type="SAM" id="MobiDB-lite"/>
    </source>
</evidence>
<feature type="transmembrane region" description="Helical" evidence="2">
    <location>
        <begin position="867"/>
        <end position="885"/>
    </location>
</feature>
<feature type="region of interest" description="Disordered" evidence="1">
    <location>
        <begin position="665"/>
        <end position="692"/>
    </location>
</feature>
<dbReference type="EMBL" id="JACSDY010000003">
    <property type="protein sequence ID" value="KAF7431952.1"/>
    <property type="molecule type" value="Genomic_DNA"/>
</dbReference>
<proteinExistence type="predicted"/>
<dbReference type="InterPro" id="IPR036259">
    <property type="entry name" value="MFS_trans_sf"/>
</dbReference>
<feature type="compositionally biased region" description="Low complexity" evidence="1">
    <location>
        <begin position="314"/>
        <end position="329"/>
    </location>
</feature>
<accession>A0A834P815</accession>
<gene>
    <name evidence="3" type="ORF">H0235_004876</name>
</gene>
<reference evidence="3" key="1">
    <citation type="journal article" date="2020" name="G3 (Bethesda)">
        <title>High-Quality Assemblies for Three Invasive Social Wasps from the &lt;i&gt;Vespula&lt;/i&gt; Genus.</title>
        <authorList>
            <person name="Harrop T.W.R."/>
            <person name="Guhlin J."/>
            <person name="McLaughlin G.M."/>
            <person name="Permina E."/>
            <person name="Stockwell P."/>
            <person name="Gilligan J."/>
            <person name="Le Lec M.F."/>
            <person name="Gruber M.A.M."/>
            <person name="Quinn O."/>
            <person name="Lovegrove M."/>
            <person name="Duncan E.J."/>
            <person name="Remnant E.J."/>
            <person name="Van Eeckhoven J."/>
            <person name="Graham B."/>
            <person name="Knapp R.A."/>
            <person name="Langford K.W."/>
            <person name="Kronenberg Z."/>
            <person name="Press M.O."/>
            <person name="Eacker S.M."/>
            <person name="Wilson-Rankin E.E."/>
            <person name="Purcell J."/>
            <person name="Lester P.J."/>
            <person name="Dearden P.K."/>
        </authorList>
    </citation>
    <scope>NUCLEOTIDE SEQUENCE</scope>
    <source>
        <strain evidence="3">Volc-1</strain>
    </source>
</reference>
<feature type="transmembrane region" description="Helical" evidence="2">
    <location>
        <begin position="437"/>
        <end position="464"/>
    </location>
</feature>
<feature type="transmembrane region" description="Helical" evidence="2">
    <location>
        <begin position="837"/>
        <end position="855"/>
    </location>
</feature>
<feature type="transmembrane region" description="Helical" evidence="2">
    <location>
        <begin position="972"/>
        <end position="995"/>
    </location>
</feature>
<feature type="region of interest" description="Disordered" evidence="1">
    <location>
        <begin position="99"/>
        <end position="133"/>
    </location>
</feature>
<evidence type="ECO:0000313" key="3">
    <source>
        <dbReference type="EMBL" id="KAF7431952.1"/>
    </source>
</evidence>
<dbReference type="SUPFAM" id="SSF103473">
    <property type="entry name" value="MFS general substrate transporter"/>
    <property type="match status" value="1"/>
</dbReference>
<dbReference type="Gene3D" id="1.20.1250.20">
    <property type="entry name" value="MFS general substrate transporter like domains"/>
    <property type="match status" value="2"/>
</dbReference>
<feature type="transmembrane region" description="Helical" evidence="2">
    <location>
        <begin position="802"/>
        <end position="822"/>
    </location>
</feature>
<evidence type="ECO:0000256" key="2">
    <source>
        <dbReference type="SAM" id="Phobius"/>
    </source>
</evidence>
<feature type="region of interest" description="Disordered" evidence="1">
    <location>
        <begin position="534"/>
        <end position="574"/>
    </location>
</feature>
<dbReference type="PANTHER" id="PTHR11360:SF260">
    <property type="entry name" value="MFS DOMAIN-CONTAINING PROTEIN"/>
    <property type="match status" value="1"/>
</dbReference>
<keyword evidence="4" id="KW-1185">Reference proteome</keyword>
<feature type="compositionally biased region" description="Low complexity" evidence="1">
    <location>
        <begin position="295"/>
        <end position="305"/>
    </location>
</feature>
<feature type="transmembrane region" description="Helical" evidence="2">
    <location>
        <begin position="501"/>
        <end position="520"/>
    </location>
</feature>
<evidence type="ECO:0008006" key="5">
    <source>
        <dbReference type="Google" id="ProtNLM"/>
    </source>
</evidence>
<dbReference type="Proteomes" id="UP000600918">
    <property type="component" value="Unassembled WGS sequence"/>
</dbReference>
<name>A0A834P815_VESPE</name>
<dbReference type="PANTHER" id="PTHR11360">
    <property type="entry name" value="MONOCARBOXYLATE TRANSPORTER"/>
    <property type="match status" value="1"/>
</dbReference>
<feature type="transmembrane region" description="Helical" evidence="2">
    <location>
        <begin position="384"/>
        <end position="404"/>
    </location>
</feature>
<protein>
    <recommendedName>
        <fullName evidence="5">Monocarboxylate transporter 12</fullName>
    </recommendedName>
</protein>
<feature type="transmembrane region" description="Helical" evidence="2">
    <location>
        <begin position="476"/>
        <end position="495"/>
    </location>
</feature>
<feature type="transmembrane region" description="Helical" evidence="2">
    <location>
        <begin position="891"/>
        <end position="917"/>
    </location>
</feature>
<comment type="caution">
    <text evidence="3">The sequence shown here is derived from an EMBL/GenBank/DDBJ whole genome shotgun (WGS) entry which is preliminary data.</text>
</comment>
<dbReference type="InterPro" id="IPR011701">
    <property type="entry name" value="MFS"/>
</dbReference>
<dbReference type="GO" id="GO:0008028">
    <property type="term" value="F:monocarboxylic acid transmembrane transporter activity"/>
    <property type="evidence" value="ECO:0007669"/>
    <property type="project" value="TreeGrafter"/>
</dbReference>
<feature type="transmembrane region" description="Helical" evidence="2">
    <location>
        <begin position="929"/>
        <end position="952"/>
    </location>
</feature>
<keyword evidence="2" id="KW-0472">Membrane</keyword>
<dbReference type="CDD" id="cd17352">
    <property type="entry name" value="MFS_MCT_SLC16"/>
    <property type="match status" value="1"/>
</dbReference>
<organism evidence="3 4">
    <name type="scientific">Vespula pensylvanica</name>
    <name type="common">Western yellow jacket</name>
    <name type="synonym">Wasp</name>
    <dbReference type="NCBI Taxonomy" id="30213"/>
    <lineage>
        <taxon>Eukaryota</taxon>
        <taxon>Metazoa</taxon>
        <taxon>Ecdysozoa</taxon>
        <taxon>Arthropoda</taxon>
        <taxon>Hexapoda</taxon>
        <taxon>Insecta</taxon>
        <taxon>Pterygota</taxon>
        <taxon>Neoptera</taxon>
        <taxon>Endopterygota</taxon>
        <taxon>Hymenoptera</taxon>
        <taxon>Apocrita</taxon>
        <taxon>Aculeata</taxon>
        <taxon>Vespoidea</taxon>
        <taxon>Vespidae</taxon>
        <taxon>Vespinae</taxon>
        <taxon>Vespula</taxon>
    </lineage>
</organism>
<feature type="region of interest" description="Disordered" evidence="1">
    <location>
        <begin position="215"/>
        <end position="333"/>
    </location>
</feature>
<feature type="compositionally biased region" description="Basic and acidic residues" evidence="1">
    <location>
        <begin position="276"/>
        <end position="294"/>
    </location>
</feature>
<keyword evidence="2" id="KW-0812">Transmembrane</keyword>
<feature type="compositionally biased region" description="Basic and acidic residues" evidence="1">
    <location>
        <begin position="104"/>
        <end position="120"/>
    </location>
</feature>
<sequence>MGAWVDDRLVEEEEVVLIKQQKQKHQHKQGPSRRTCRIFDRVCDGGGVEDYKKGNCKKKHRRWALMSFDTKSDKLRLNEEYFFRRRVFANMADWTKFKGKRNSRKNERNGSTGERNDGFPKESGSLGGNGVLDSNDRKIVIEVTDKTPFEMRLEETRENSGGQETVEVLLEDTSKALNRYKDNSEEKRLVEKYSDQWLEPGSRIRQEAKQELIESMNNSPKRPGSLYKDDSSSPQKLKNVFNERNSLFGSPTRIPLSSKGHSPTEKSTERLVNGKSPREEKQQHHVQFNKDSKKQSQQQEQQQNLSEERPHPSPSISTSTTSSSEDNSTLDQFCEARPPDGGWGWVVVAASFMVNLIADGITFSFGVIYVEFLNYFGEGKSKTAWIGSLFMAMPLLSGPVASFLTDRYGCRRVSIAGSILATAGFIVSSYANSMGVLIFTFGVVAGFGLSLCFVAAVVIVAYYFDKKRSFATGLSVCGSGIGTFIFAPVTQYLLAEYGWRGTMLILAGLFLNLAVCGCLMRDLEWTTTITKAKTEERRKNREKKRSRMQSSSADSFSASSSANTTTQTPHGDTKRSFASANAMIIENLRLQEEGDDDKLFSSLVSLPTFVKNGEKVPLEVLELLSTRKNVYNVLVQNYPNLLISSKSFSDSGALHDQISIPSARFVPTPSPLADLKGEDRKDKSSKDDEQEIGKQADASYLWWLKKINSDSPLRRSSTMEHPRRLPTAYLKDIRMHRHSLTYRGAMLNINRYRLRASSCPDIYRNSMTTIAKTKLVWYAGLWEFWDLIVDMLDFSHFADSRFLLFAISNFLLHTWYDVPYVYLTDNAIEMGFSETDASILISVIGITNMGGEIILGWAGDRDWANASIVYAVCMSLCGAVTAMIPMVVSNYYMLCAISGAFGLFISANYSLTSIILVELITIERFTNAYGLLLLVQGVANLMGPPLAGITVSKRVGQKGWLYDITGSYDLSFYLAGFFIAVSGALLLVTPLVGLYRKFRPGLKEEVANKDFAETNNV</sequence>
<dbReference type="InterPro" id="IPR050327">
    <property type="entry name" value="Proton-linked_MCT"/>
</dbReference>
<evidence type="ECO:0000313" key="4">
    <source>
        <dbReference type="Proteomes" id="UP000600918"/>
    </source>
</evidence>
<feature type="transmembrane region" description="Helical" evidence="2">
    <location>
        <begin position="345"/>
        <end position="372"/>
    </location>
</feature>
<feature type="transmembrane region" description="Helical" evidence="2">
    <location>
        <begin position="413"/>
        <end position="431"/>
    </location>
</feature>
<dbReference type="FunFam" id="1.20.1250.20:FF:000727">
    <property type="entry name" value="AGAP001782-PA"/>
    <property type="match status" value="1"/>
</dbReference>
<dbReference type="AlphaFoldDB" id="A0A834P815"/>
<dbReference type="Pfam" id="PF07690">
    <property type="entry name" value="MFS_1"/>
    <property type="match status" value="2"/>
</dbReference>
<feature type="compositionally biased region" description="Low complexity" evidence="1">
    <location>
        <begin position="550"/>
        <end position="562"/>
    </location>
</feature>
<keyword evidence="2" id="KW-1133">Transmembrane helix</keyword>
<feature type="compositionally biased region" description="Basic and acidic residues" evidence="1">
    <location>
        <begin position="675"/>
        <end position="692"/>
    </location>
</feature>
<feature type="compositionally biased region" description="Polar residues" evidence="1">
    <location>
        <begin position="232"/>
        <end position="249"/>
    </location>
</feature>